<evidence type="ECO:0000256" key="7">
    <source>
        <dbReference type="ARBA" id="ARBA00023128"/>
    </source>
</evidence>
<feature type="transmembrane region" description="Helical" evidence="9">
    <location>
        <begin position="274"/>
        <end position="296"/>
    </location>
</feature>
<keyword evidence="6 9" id="KW-1133">Transmembrane helix</keyword>
<dbReference type="EMBL" id="OU900098">
    <property type="protein sequence ID" value="CAG9862148.1"/>
    <property type="molecule type" value="Genomic_DNA"/>
</dbReference>
<dbReference type="AlphaFoldDB" id="A0A9N9TWU3"/>
<reference evidence="10" key="1">
    <citation type="submission" date="2022-01" db="EMBL/GenBank/DDBJ databases">
        <authorList>
            <person name="King R."/>
        </authorList>
    </citation>
    <scope>NUCLEOTIDE SEQUENCE</scope>
</reference>
<evidence type="ECO:0000256" key="8">
    <source>
        <dbReference type="ARBA" id="ARBA00023136"/>
    </source>
</evidence>
<proteinExistence type="inferred from homology"/>
<evidence type="ECO:0000256" key="4">
    <source>
        <dbReference type="ARBA" id="ARBA00022692"/>
    </source>
</evidence>
<evidence type="ECO:0008006" key="12">
    <source>
        <dbReference type="Google" id="ProtNLM"/>
    </source>
</evidence>
<accession>A0A9N9TWU3</accession>
<evidence type="ECO:0000256" key="6">
    <source>
        <dbReference type="ARBA" id="ARBA00022989"/>
    </source>
</evidence>
<dbReference type="GO" id="GO:0140300">
    <property type="term" value="P:serine import into mitochondrion"/>
    <property type="evidence" value="ECO:0007669"/>
    <property type="project" value="TreeGrafter"/>
</dbReference>
<keyword evidence="4 9" id="KW-0812">Transmembrane</keyword>
<evidence type="ECO:0000256" key="2">
    <source>
        <dbReference type="ARBA" id="ARBA00005974"/>
    </source>
</evidence>
<evidence type="ECO:0000313" key="11">
    <source>
        <dbReference type="Proteomes" id="UP001153712"/>
    </source>
</evidence>
<gene>
    <name evidence="10" type="ORF">PHYEVI_LOCUS8470</name>
</gene>
<keyword evidence="11" id="KW-1185">Reference proteome</keyword>
<keyword evidence="3" id="KW-0813">Transport</keyword>
<keyword evidence="8 9" id="KW-0472">Membrane</keyword>
<feature type="transmembrane region" description="Helical" evidence="9">
    <location>
        <begin position="184"/>
        <end position="205"/>
    </location>
</feature>
<evidence type="ECO:0000256" key="9">
    <source>
        <dbReference type="SAM" id="Phobius"/>
    </source>
</evidence>
<evidence type="ECO:0000313" key="10">
    <source>
        <dbReference type="EMBL" id="CAG9862148.1"/>
    </source>
</evidence>
<evidence type="ECO:0000256" key="5">
    <source>
        <dbReference type="ARBA" id="ARBA00022970"/>
    </source>
</evidence>
<dbReference type="GO" id="GO:0005743">
    <property type="term" value="C:mitochondrial inner membrane"/>
    <property type="evidence" value="ECO:0007669"/>
    <property type="project" value="TreeGrafter"/>
</dbReference>
<comment type="subcellular location">
    <subcellularLocation>
        <location evidence="1">Mitochondrion membrane</location>
        <topology evidence="1">Multi-pass membrane protein</topology>
    </subcellularLocation>
</comment>
<organism evidence="10 11">
    <name type="scientific">Phyllotreta striolata</name>
    <name type="common">Striped flea beetle</name>
    <name type="synonym">Crioceris striolata</name>
    <dbReference type="NCBI Taxonomy" id="444603"/>
    <lineage>
        <taxon>Eukaryota</taxon>
        <taxon>Metazoa</taxon>
        <taxon>Ecdysozoa</taxon>
        <taxon>Arthropoda</taxon>
        <taxon>Hexapoda</taxon>
        <taxon>Insecta</taxon>
        <taxon>Pterygota</taxon>
        <taxon>Neoptera</taxon>
        <taxon>Endopterygota</taxon>
        <taxon>Coleoptera</taxon>
        <taxon>Polyphaga</taxon>
        <taxon>Cucujiformia</taxon>
        <taxon>Chrysomeloidea</taxon>
        <taxon>Chrysomelidae</taxon>
        <taxon>Galerucinae</taxon>
        <taxon>Alticini</taxon>
        <taxon>Phyllotreta</taxon>
    </lineage>
</organism>
<sequence length="338" mass="38165">MANCYCCKQSCNVLVPDPRKLRYDQDSFIGRYMELFQLTNPKYLFYLPGSYKTARQIINTIEVDGYRPCKTSDSEIWNAKSTYDSVYGKTGRKVPVLARPVYYAPFKTLLFFGMIRFNRDPKHIVLMQVLNQAFNINVVRHQRNPPAQPTAAQLLAAFLVGSVTSSATAVYLRNYLKKQCASRMALGMVPFVAVAAAHLLSTPFLRAQEMFEGKPIFDCCGTKLGVSRNVSHKSTSLDVICNICKVAPPLLLTPYVMKRMRLNGTFCRYPWTRIGGPVACIFLSLVLLSPLVGAIFHQRRSIGFMRLENNLKCKASKEVYFGRPPQYVCYCAGPPLPF</sequence>
<dbReference type="Proteomes" id="UP001153712">
    <property type="component" value="Chromosome 5"/>
</dbReference>
<dbReference type="GO" id="GO:0015075">
    <property type="term" value="F:monoatomic ion transmembrane transporter activity"/>
    <property type="evidence" value="ECO:0007669"/>
    <property type="project" value="InterPro"/>
</dbReference>
<protein>
    <recommendedName>
        <fullName evidence="12">Sidoreflexin</fullName>
    </recommendedName>
</protein>
<comment type="similarity">
    <text evidence="2">Belongs to the sideroflexin family.</text>
</comment>
<dbReference type="InterPro" id="IPR004686">
    <property type="entry name" value="Mtc"/>
</dbReference>
<dbReference type="PANTHER" id="PTHR11153">
    <property type="entry name" value="SIDEROFLEXIN"/>
    <property type="match status" value="1"/>
</dbReference>
<evidence type="ECO:0000256" key="3">
    <source>
        <dbReference type="ARBA" id="ARBA00022448"/>
    </source>
</evidence>
<dbReference type="PANTHER" id="PTHR11153:SF8">
    <property type="entry name" value="SIDEROFLEXIN-1"/>
    <property type="match status" value="1"/>
</dbReference>
<feature type="transmembrane region" description="Helical" evidence="9">
    <location>
        <begin position="151"/>
        <end position="172"/>
    </location>
</feature>
<keyword evidence="7" id="KW-0496">Mitochondrion</keyword>
<dbReference type="OrthoDB" id="6608471at2759"/>
<evidence type="ECO:0000256" key="1">
    <source>
        <dbReference type="ARBA" id="ARBA00004225"/>
    </source>
</evidence>
<dbReference type="Pfam" id="PF03820">
    <property type="entry name" value="SFXNs"/>
    <property type="match status" value="1"/>
</dbReference>
<name>A0A9N9TWU3_PHYSR</name>
<keyword evidence="5" id="KW-0029">Amino-acid transport</keyword>